<keyword evidence="3" id="KW-0436">Ligase</keyword>
<evidence type="ECO:0000313" key="4">
    <source>
        <dbReference type="Proteomes" id="UP000077066"/>
    </source>
</evidence>
<dbReference type="AlphaFoldDB" id="A0A166CDZ5"/>
<dbReference type="InterPro" id="IPR004101">
    <property type="entry name" value="Mur_ligase_C"/>
</dbReference>
<dbReference type="PANTHER" id="PTHR43445">
    <property type="entry name" value="UDP-N-ACETYLMURAMATE--L-ALANINE LIGASE-RELATED"/>
    <property type="match status" value="1"/>
</dbReference>
<dbReference type="InterPro" id="IPR050061">
    <property type="entry name" value="MurCDEF_pg_biosynth"/>
</dbReference>
<dbReference type="Pfam" id="PF08245">
    <property type="entry name" value="Mur_ligase_M"/>
    <property type="match status" value="1"/>
</dbReference>
<dbReference type="InterPro" id="IPR036615">
    <property type="entry name" value="Mur_ligase_C_dom_sf"/>
</dbReference>
<protein>
    <submittedName>
        <fullName evidence="3">UDP-N-acetylmuramate--L-alanine ligase</fullName>
        <ecNumber evidence="3">6.3.2.8</ecNumber>
    </submittedName>
</protein>
<accession>A0A166CDZ5</accession>
<feature type="domain" description="Mur ligase C-terminal" evidence="1">
    <location>
        <begin position="347"/>
        <end position="485"/>
    </location>
</feature>
<dbReference type="Gene3D" id="3.90.190.20">
    <property type="entry name" value="Mur ligase, C-terminal domain"/>
    <property type="match status" value="1"/>
</dbReference>
<dbReference type="Proteomes" id="UP000077066">
    <property type="component" value="Unassembled WGS sequence"/>
</dbReference>
<dbReference type="InterPro" id="IPR036565">
    <property type="entry name" value="Mur-like_cat_sf"/>
</dbReference>
<dbReference type="OrthoDB" id="75177at2157"/>
<dbReference type="PANTHER" id="PTHR43445:SF3">
    <property type="entry name" value="UDP-N-ACETYLMURAMATE--L-ALANINE LIGASE"/>
    <property type="match status" value="1"/>
</dbReference>
<comment type="caution">
    <text evidence="3">The sequence shown here is derived from an EMBL/GenBank/DDBJ whole genome shotgun (WGS) entry which is preliminary data.</text>
</comment>
<name>A0A166CDZ5_9EURY</name>
<dbReference type="InterPro" id="IPR013221">
    <property type="entry name" value="Mur_ligase_cen"/>
</dbReference>
<dbReference type="SUPFAM" id="SSF53623">
    <property type="entry name" value="MurD-like peptide ligases, catalytic domain"/>
    <property type="match status" value="1"/>
</dbReference>
<dbReference type="Gene3D" id="3.40.1190.10">
    <property type="entry name" value="Mur-like, catalytic domain"/>
    <property type="match status" value="1"/>
</dbReference>
<evidence type="ECO:0000313" key="3">
    <source>
        <dbReference type="EMBL" id="KZX13507.1"/>
    </source>
</evidence>
<dbReference type="SUPFAM" id="SSF53244">
    <property type="entry name" value="MurD-like peptide ligases, peptide-binding domain"/>
    <property type="match status" value="1"/>
</dbReference>
<sequence>MNYNNLTLSDLSKEISGEIVGITNDLKYNKFSGVFTVLNSATKGDIVIRHRIDEKGIEIAKNKDVLAIICENPQIKTIETANSLNFPLIIVGKIEIANAFALKYTIDKFAPNSKKVVISGTNGKSTTSHLIYHILKHSHFNSFTNTDAKSEFNTLIDPMVSKLLVDYSKINPNPDFLVIEVSEVQGWLNKLMKDHAAIMVDAVNPDVGVVTNIAMDHIGLVNSIEEVFDETSGVAKAIKKGTLVLNYDDLLVRSLNGLSSDNIDNFFFFYGKNSKKLNNLKTSYLYYDTNKNIILYNYEEILKLEELPFKSKHFILNVLAAISACISLDMAINDIVEGVKSYTPLKRRFSILNQNPLIIDDFAHNPEGIKETIKATSKLVNNTDLWIVSAIRGSRGIEINELNSKAIAESLNSLNSNVNNVNLLISSSEDIVDNLNVVHDKEREIFLNVLSDNNISSKFYNNLHDSLFDVYTNAKVQDVVLLIGAQGMDPASELLLNIMK</sequence>
<keyword evidence="4" id="KW-1185">Reference proteome</keyword>
<feature type="domain" description="Mur ligase central" evidence="2">
    <location>
        <begin position="118"/>
        <end position="324"/>
    </location>
</feature>
<dbReference type="EMBL" id="LWMT01000203">
    <property type="protein sequence ID" value="KZX13507.1"/>
    <property type="molecule type" value="Genomic_DNA"/>
</dbReference>
<dbReference type="RefSeq" id="WP_066972164.1">
    <property type="nucleotide sequence ID" value="NZ_LWMT01000203.1"/>
</dbReference>
<organism evidence="3 4">
    <name type="scientific">Methanobrevibacter filiformis</name>
    <dbReference type="NCBI Taxonomy" id="55758"/>
    <lineage>
        <taxon>Archaea</taxon>
        <taxon>Methanobacteriati</taxon>
        <taxon>Methanobacteriota</taxon>
        <taxon>Methanomada group</taxon>
        <taxon>Methanobacteria</taxon>
        <taxon>Methanobacteriales</taxon>
        <taxon>Methanobacteriaceae</taxon>
        <taxon>Methanobrevibacter</taxon>
    </lineage>
</organism>
<dbReference type="Pfam" id="PF02875">
    <property type="entry name" value="Mur_ligase_C"/>
    <property type="match status" value="1"/>
</dbReference>
<dbReference type="GO" id="GO:0005524">
    <property type="term" value="F:ATP binding"/>
    <property type="evidence" value="ECO:0007669"/>
    <property type="project" value="InterPro"/>
</dbReference>
<dbReference type="GO" id="GO:0008763">
    <property type="term" value="F:UDP-N-acetylmuramate-L-alanine ligase activity"/>
    <property type="evidence" value="ECO:0007669"/>
    <property type="project" value="UniProtKB-EC"/>
</dbReference>
<dbReference type="PATRIC" id="fig|55758.3.peg.1178"/>
<proteinExistence type="predicted"/>
<dbReference type="EC" id="6.3.2.8" evidence="3"/>
<gene>
    <name evidence="3" type="primary">murC_2</name>
    <name evidence="3" type="ORF">MBFIL_10290</name>
</gene>
<evidence type="ECO:0000259" key="2">
    <source>
        <dbReference type="Pfam" id="PF08245"/>
    </source>
</evidence>
<reference evidence="3 4" key="1">
    <citation type="submission" date="2016-04" db="EMBL/GenBank/DDBJ databases">
        <title>Genome sequence of Methanobrevibacter filiformis DSM 11501.</title>
        <authorList>
            <person name="Poehlein A."/>
            <person name="Seedorf H."/>
            <person name="Daniel R."/>
        </authorList>
    </citation>
    <scope>NUCLEOTIDE SEQUENCE [LARGE SCALE GENOMIC DNA]</scope>
    <source>
        <strain evidence="3 4">DSM 11501</strain>
    </source>
</reference>
<evidence type="ECO:0000259" key="1">
    <source>
        <dbReference type="Pfam" id="PF02875"/>
    </source>
</evidence>
<dbReference type="STRING" id="55758.MBFIL_10290"/>